<proteinExistence type="predicted"/>
<keyword evidence="2" id="KW-1185">Reference proteome</keyword>
<name>A0ABR4H988_9EURO</name>
<organism evidence="1 2">
    <name type="scientific">Aspergillus cavernicola</name>
    <dbReference type="NCBI Taxonomy" id="176166"/>
    <lineage>
        <taxon>Eukaryota</taxon>
        <taxon>Fungi</taxon>
        <taxon>Dikarya</taxon>
        <taxon>Ascomycota</taxon>
        <taxon>Pezizomycotina</taxon>
        <taxon>Eurotiomycetes</taxon>
        <taxon>Eurotiomycetidae</taxon>
        <taxon>Eurotiales</taxon>
        <taxon>Aspergillaceae</taxon>
        <taxon>Aspergillus</taxon>
        <taxon>Aspergillus subgen. Nidulantes</taxon>
    </lineage>
</organism>
<dbReference type="EMBL" id="JBFXLS010000201">
    <property type="protein sequence ID" value="KAL2812028.1"/>
    <property type="molecule type" value="Genomic_DNA"/>
</dbReference>
<evidence type="ECO:0000313" key="2">
    <source>
        <dbReference type="Proteomes" id="UP001610335"/>
    </source>
</evidence>
<accession>A0ABR4H988</accession>
<evidence type="ECO:0008006" key="3">
    <source>
        <dbReference type="Google" id="ProtNLM"/>
    </source>
</evidence>
<sequence length="142" mass="15673">MQKFHHLQVFHDKDVEDRIRQIIPLMDNWLDGTLPLPKDIETGPEDPGVVFPIGEIHAPLSDIKGLIYSGSAEFSLIRTYKDTSTPWNLSNAVYTVLRGTGKIGNVEVTPGESIWVAHPAFLSATLILTISKPAEITVGQNI</sequence>
<dbReference type="Proteomes" id="UP001610335">
    <property type="component" value="Unassembled WGS sequence"/>
</dbReference>
<protein>
    <recommendedName>
        <fullName evidence="3">RmlC-like cupin domain-containing protein</fullName>
    </recommendedName>
</protein>
<evidence type="ECO:0000313" key="1">
    <source>
        <dbReference type="EMBL" id="KAL2812028.1"/>
    </source>
</evidence>
<gene>
    <name evidence="1" type="ORF">BDW59DRAFT_155391</name>
</gene>
<comment type="caution">
    <text evidence="1">The sequence shown here is derived from an EMBL/GenBank/DDBJ whole genome shotgun (WGS) entry which is preliminary data.</text>
</comment>
<reference evidence="1 2" key="1">
    <citation type="submission" date="2024-07" db="EMBL/GenBank/DDBJ databases">
        <title>Section-level genome sequencing and comparative genomics of Aspergillus sections Usti and Cavernicolus.</title>
        <authorList>
            <consortium name="Lawrence Berkeley National Laboratory"/>
            <person name="Nybo J.L."/>
            <person name="Vesth T.C."/>
            <person name="Theobald S."/>
            <person name="Frisvad J.C."/>
            <person name="Larsen T.O."/>
            <person name="Kjaerboelling I."/>
            <person name="Rothschild-Mancinelli K."/>
            <person name="Lyhne E.K."/>
            <person name="Kogle M.E."/>
            <person name="Barry K."/>
            <person name="Clum A."/>
            <person name="Na H."/>
            <person name="Ledsgaard L."/>
            <person name="Lin J."/>
            <person name="Lipzen A."/>
            <person name="Kuo A."/>
            <person name="Riley R."/>
            <person name="Mondo S."/>
            <person name="LaButti K."/>
            <person name="Haridas S."/>
            <person name="Pangalinan J."/>
            <person name="Salamov A.A."/>
            <person name="Simmons B.A."/>
            <person name="Magnuson J.K."/>
            <person name="Chen J."/>
            <person name="Drula E."/>
            <person name="Henrissat B."/>
            <person name="Wiebenga A."/>
            <person name="Lubbers R.J."/>
            <person name="Gomes A.C."/>
            <person name="Makela M.R."/>
            <person name="Stajich J."/>
            <person name="Grigoriev I.V."/>
            <person name="Mortensen U.H."/>
            <person name="De vries R.P."/>
            <person name="Baker S.E."/>
            <person name="Andersen M.R."/>
        </authorList>
    </citation>
    <scope>NUCLEOTIDE SEQUENCE [LARGE SCALE GENOMIC DNA]</scope>
    <source>
        <strain evidence="1 2">CBS 600.67</strain>
    </source>
</reference>